<dbReference type="InterPro" id="IPR032787">
    <property type="entry name" value="Prok-E2_D"/>
</dbReference>
<proteinExistence type="predicted"/>
<reference evidence="1 2" key="1">
    <citation type="submission" date="2018-06" db="EMBL/GenBank/DDBJ databases">
        <authorList>
            <consortium name="Pathogen Informatics"/>
            <person name="Doyle S."/>
        </authorList>
    </citation>
    <scope>NUCLEOTIDE SEQUENCE [LARGE SCALE GENOMIC DNA]</scope>
    <source>
        <strain evidence="1 2">NCTC13533</strain>
    </source>
</reference>
<dbReference type="Proteomes" id="UP000255224">
    <property type="component" value="Unassembled WGS sequence"/>
</dbReference>
<dbReference type="EMBL" id="UFVQ01000003">
    <property type="protein sequence ID" value="STD07498.1"/>
    <property type="molecule type" value="Genomic_DNA"/>
</dbReference>
<evidence type="ECO:0000313" key="2">
    <source>
        <dbReference type="Proteomes" id="UP000255224"/>
    </source>
</evidence>
<sequence>MRRHPFFHAPFFNVYESGSVCMGTVDVNIKNSVSLEEFTEKWEDLFFQFLFQSFGQQP</sequence>
<evidence type="ECO:0000313" key="1">
    <source>
        <dbReference type="EMBL" id="STD07498.1"/>
    </source>
</evidence>
<dbReference type="AlphaFoldDB" id="A0A376EEG6"/>
<gene>
    <name evidence="1" type="ORF">NCTC13533_04240</name>
</gene>
<name>A0A376EEG6_CHRCU</name>
<accession>A0A376EEG6</accession>
<protein>
    <submittedName>
        <fullName evidence="1">PRTRC system protein B</fullName>
    </submittedName>
</protein>
<dbReference type="Pfam" id="PF14460">
    <property type="entry name" value="Prok-E2_D"/>
    <property type="match status" value="1"/>
</dbReference>
<organism evidence="1 2">
    <name type="scientific">Chryseobacterium carnipullorum</name>
    <dbReference type="NCBI Taxonomy" id="1124835"/>
    <lineage>
        <taxon>Bacteria</taxon>
        <taxon>Pseudomonadati</taxon>
        <taxon>Bacteroidota</taxon>
        <taxon>Flavobacteriia</taxon>
        <taxon>Flavobacteriales</taxon>
        <taxon>Weeksellaceae</taxon>
        <taxon>Chryseobacterium group</taxon>
        <taxon>Chryseobacterium</taxon>
    </lineage>
</organism>
<dbReference type="RefSeq" id="WP_317048617.1">
    <property type="nucleotide sequence ID" value="NZ_UFVQ01000003.1"/>
</dbReference>